<dbReference type="InterPro" id="IPR001036">
    <property type="entry name" value="Acrflvin-R"/>
</dbReference>
<name>A0A7W6H9X0_9HYPH</name>
<evidence type="ECO:0000256" key="3">
    <source>
        <dbReference type="ARBA" id="ARBA00022448"/>
    </source>
</evidence>
<dbReference type="GO" id="GO:0015562">
    <property type="term" value="F:efflux transmembrane transporter activity"/>
    <property type="evidence" value="ECO:0007669"/>
    <property type="project" value="InterPro"/>
</dbReference>
<comment type="subcellular location">
    <subcellularLocation>
        <location evidence="1 9">Cell inner membrane</location>
        <topology evidence="1 9">Multi-pass membrane protein</topology>
    </subcellularLocation>
</comment>
<feature type="transmembrane region" description="Helical" evidence="9">
    <location>
        <begin position="983"/>
        <end position="1002"/>
    </location>
</feature>
<feature type="transmembrane region" description="Helical" evidence="9">
    <location>
        <begin position="397"/>
        <end position="419"/>
    </location>
</feature>
<sequence length="1061" mass="114541">MRFAHFFVDRPIFASVISLLLLIIGGIAYTQLPVAQYPEIAPPTVVVRAQYTGADAETVANTVATPIEQEINGVENMLYMSSYSTSDGAMSLTITFRLGTDLDEAQVLVQNRVAVAEPRLPEEVRRIGVTTLKSSPDLMMVVHMLSPNGSYDQLYTSNYARSRVRDSLLRLDGVGDLIIFGEREYSLRIWLDPDKLSSYGMTAGDVVQSLRDQNVQVSGGAIGAPPNDGENAFQYTVTTQGRFEDARDFRYVIVKSTTDGRLIELQDVARIELGARDYVTNSYLNGQPAVALAIFQRPGTNALATSEEVIATMERLSADFPPGLSYQIVYNPTEFISESINEVYKTIFEAIILVVVVIIVFLQSWRTALIPIVAIPVSLIGTFALLLAFGFSLNMLTLFGLVLAIGIVVDDAIVVVENVERNIAEGMTPKQAAHQTMDEVGTAVIAISLVLIAVFVPTAFIPGISGQFYLQFAVTIAVATAISALNSLTLSPALAGILLKSHDHQPPRSRIARFGSSLANGFNRGFDRMANGYARAVRFLVSTRVALAAMLLIFAGLLYATYHMATTVPRGFIPTLDQGYAITVIQLPEGASLARTDAVVRRASEIIEATPGIANAVAFSGFSGATFTNASNAGVIFAAFDSFEQRGEEGLGADAVIGSLFGRLQEIQEAFIIAIPPPSIRGVGNGGGFRMQVEELNSSDVRTITGLAQEIVGAANQTPGLAGVFTTFSDSSPQLYLEIDRDKARMLDVPIPNIFETLSINLGASYVNDFNAFGRVYQVRAQADERFRVEQEDILRLKVRSAAGALVPLGTLVEIRDVTGPALVQRYNMYVSIPIQGNPAPGTSTGQALDSMESVARNILPPGTTFEWTELAYQERQTGNTAIFIFGLSVLFVFLALSAQYESWTLPLAIILIVPLAVLAGLLGVAYRGFDNNILTQIGLIVLIGLAAKNAILIVEFARQAEEAGANAVDAVVEACRLRLRPILMTAFAFILGVVPLVIASGPGAEMRQSLGTAVFSGMLGVTFFGLFLTPVFFVVLRALFSRHRRETPPERSDLEASPAE</sequence>
<evidence type="ECO:0000313" key="11">
    <source>
        <dbReference type="EMBL" id="MBB4001177.1"/>
    </source>
</evidence>
<dbReference type="NCBIfam" id="TIGR00915">
    <property type="entry name" value="2A0602"/>
    <property type="match status" value="1"/>
</dbReference>
<dbReference type="EMBL" id="JACIEM010000001">
    <property type="protein sequence ID" value="MBB4001177.1"/>
    <property type="molecule type" value="Genomic_DNA"/>
</dbReference>
<keyword evidence="3 9" id="KW-0813">Transport</keyword>
<dbReference type="Gene3D" id="3.30.70.1430">
    <property type="entry name" value="Multidrug efflux transporter AcrB pore domain"/>
    <property type="match status" value="2"/>
</dbReference>
<dbReference type="PANTHER" id="PTHR32063">
    <property type="match status" value="1"/>
</dbReference>
<dbReference type="FunFam" id="3.30.70.1430:FF:000001">
    <property type="entry name" value="Efflux pump membrane transporter"/>
    <property type="match status" value="1"/>
</dbReference>
<dbReference type="NCBIfam" id="NF000282">
    <property type="entry name" value="RND_permease_1"/>
    <property type="match status" value="1"/>
</dbReference>
<feature type="transmembrane region" description="Helical" evidence="9">
    <location>
        <begin position="440"/>
        <end position="462"/>
    </location>
</feature>
<dbReference type="PROSITE" id="PS50156">
    <property type="entry name" value="SSD"/>
    <property type="match status" value="1"/>
</dbReference>
<dbReference type="SUPFAM" id="SSF82714">
    <property type="entry name" value="Multidrug efflux transporter AcrB TolC docking domain, DN and DC subdomains"/>
    <property type="match status" value="2"/>
</dbReference>
<evidence type="ECO:0000256" key="8">
    <source>
        <dbReference type="ARBA" id="ARBA00023136"/>
    </source>
</evidence>
<dbReference type="Pfam" id="PF00873">
    <property type="entry name" value="ACR_tran"/>
    <property type="match status" value="1"/>
</dbReference>
<dbReference type="RefSeq" id="WP_183205553.1">
    <property type="nucleotide sequence ID" value="NZ_JAAAMM010000001.1"/>
</dbReference>
<feature type="transmembrane region" description="Helical" evidence="9">
    <location>
        <begin position="934"/>
        <end position="955"/>
    </location>
</feature>
<feature type="transmembrane region" description="Helical" evidence="9">
    <location>
        <begin position="468"/>
        <end position="499"/>
    </location>
</feature>
<feature type="domain" description="SSD" evidence="10">
    <location>
        <begin position="368"/>
        <end position="497"/>
    </location>
</feature>
<feature type="transmembrane region" description="Helical" evidence="9">
    <location>
        <begin position="545"/>
        <end position="565"/>
    </location>
</feature>
<dbReference type="AlphaFoldDB" id="A0A7W6H9X0"/>
<dbReference type="GO" id="GO:0009636">
    <property type="term" value="P:response to toxic substance"/>
    <property type="evidence" value="ECO:0007669"/>
    <property type="project" value="UniProtKB-ARBA"/>
</dbReference>
<feature type="transmembrane region" description="Helical" evidence="9">
    <location>
        <begin position="906"/>
        <end position="928"/>
    </location>
</feature>
<organism evidence="11 12">
    <name type="scientific">Aurantimonas endophytica</name>
    <dbReference type="NCBI Taxonomy" id="1522175"/>
    <lineage>
        <taxon>Bacteria</taxon>
        <taxon>Pseudomonadati</taxon>
        <taxon>Pseudomonadota</taxon>
        <taxon>Alphaproteobacteria</taxon>
        <taxon>Hyphomicrobiales</taxon>
        <taxon>Aurantimonadaceae</taxon>
        <taxon>Aurantimonas</taxon>
    </lineage>
</organism>
<dbReference type="InterPro" id="IPR000731">
    <property type="entry name" value="SSD"/>
</dbReference>
<dbReference type="GO" id="GO:0005886">
    <property type="term" value="C:plasma membrane"/>
    <property type="evidence" value="ECO:0007669"/>
    <property type="project" value="UniProtKB-SubCell"/>
</dbReference>
<accession>A0A7W6H9X0</accession>
<keyword evidence="7 9" id="KW-1133">Transmembrane helix</keyword>
<reference evidence="11 12" key="1">
    <citation type="submission" date="2020-08" db="EMBL/GenBank/DDBJ databases">
        <title>Genomic Encyclopedia of Type Strains, Phase IV (KMG-IV): sequencing the most valuable type-strain genomes for metagenomic binning, comparative biology and taxonomic classification.</title>
        <authorList>
            <person name="Goeker M."/>
        </authorList>
    </citation>
    <scope>NUCLEOTIDE SEQUENCE [LARGE SCALE GENOMIC DNA]</scope>
    <source>
        <strain evidence="11 12">DSM 103570</strain>
    </source>
</reference>
<feature type="transmembrane region" description="Helical" evidence="9">
    <location>
        <begin position="881"/>
        <end position="899"/>
    </location>
</feature>
<keyword evidence="12" id="KW-1185">Reference proteome</keyword>
<feature type="transmembrane region" description="Helical" evidence="9">
    <location>
        <begin position="1014"/>
        <end position="1037"/>
    </location>
</feature>
<keyword evidence="4" id="KW-1003">Cell membrane</keyword>
<dbReference type="Gene3D" id="3.30.70.1320">
    <property type="entry name" value="Multidrug efflux transporter AcrB pore domain like"/>
    <property type="match status" value="1"/>
</dbReference>
<dbReference type="SUPFAM" id="SSF82693">
    <property type="entry name" value="Multidrug efflux transporter AcrB pore domain, PN1, PN2, PC1 and PC2 subdomains"/>
    <property type="match status" value="4"/>
</dbReference>
<evidence type="ECO:0000256" key="2">
    <source>
        <dbReference type="ARBA" id="ARBA00010942"/>
    </source>
</evidence>
<dbReference type="FunFam" id="1.20.1640.10:FF:000001">
    <property type="entry name" value="Efflux pump membrane transporter"/>
    <property type="match status" value="1"/>
</dbReference>
<evidence type="ECO:0000256" key="7">
    <source>
        <dbReference type="ARBA" id="ARBA00022989"/>
    </source>
</evidence>
<dbReference type="InterPro" id="IPR027463">
    <property type="entry name" value="AcrB_DN_DC_subdom"/>
</dbReference>
<gene>
    <name evidence="11" type="ORF">GGR03_000224</name>
</gene>
<keyword evidence="5 9" id="KW-0997">Cell inner membrane</keyword>
<keyword evidence="8 9" id="KW-0472">Membrane</keyword>
<proteinExistence type="inferred from homology"/>
<comment type="similarity">
    <text evidence="2 9">Belongs to the resistance-nodulation-cell division (RND) (TC 2.A.6) family.</text>
</comment>
<evidence type="ECO:0000256" key="5">
    <source>
        <dbReference type="ARBA" id="ARBA00022519"/>
    </source>
</evidence>
<dbReference type="Gene3D" id="3.30.70.1440">
    <property type="entry name" value="Multidrug efflux transporter AcrB pore domain"/>
    <property type="match status" value="1"/>
</dbReference>
<evidence type="ECO:0000259" key="10">
    <source>
        <dbReference type="PROSITE" id="PS50156"/>
    </source>
</evidence>
<feature type="transmembrane region" description="Helical" evidence="9">
    <location>
        <begin position="369"/>
        <end position="391"/>
    </location>
</feature>
<comment type="caution">
    <text evidence="11">The sequence shown here is derived from an EMBL/GenBank/DDBJ whole genome shotgun (WGS) entry which is preliminary data.</text>
</comment>
<dbReference type="GO" id="GO:0042910">
    <property type="term" value="F:xenobiotic transmembrane transporter activity"/>
    <property type="evidence" value="ECO:0007669"/>
    <property type="project" value="TreeGrafter"/>
</dbReference>
<dbReference type="PRINTS" id="PR00702">
    <property type="entry name" value="ACRIFLAVINRP"/>
</dbReference>
<dbReference type="Gene3D" id="3.30.2090.10">
    <property type="entry name" value="Multidrug efflux transporter AcrB TolC docking domain, DN and DC subdomains"/>
    <property type="match status" value="2"/>
</dbReference>
<evidence type="ECO:0000256" key="1">
    <source>
        <dbReference type="ARBA" id="ARBA00004429"/>
    </source>
</evidence>
<dbReference type="InterPro" id="IPR004764">
    <property type="entry name" value="MdtF-like"/>
</dbReference>
<protein>
    <recommendedName>
        <fullName evidence="9">Efflux pump membrane transporter</fullName>
    </recommendedName>
</protein>
<feature type="transmembrane region" description="Helical" evidence="9">
    <location>
        <begin position="343"/>
        <end position="362"/>
    </location>
</feature>
<dbReference type="SUPFAM" id="SSF82866">
    <property type="entry name" value="Multidrug efflux transporter AcrB transmembrane domain"/>
    <property type="match status" value="2"/>
</dbReference>
<evidence type="ECO:0000256" key="9">
    <source>
        <dbReference type="RuleBase" id="RU364070"/>
    </source>
</evidence>
<evidence type="ECO:0000313" key="12">
    <source>
        <dbReference type="Proteomes" id="UP000588647"/>
    </source>
</evidence>
<feature type="transmembrane region" description="Helical" evidence="9">
    <location>
        <begin position="12"/>
        <end position="32"/>
    </location>
</feature>
<dbReference type="Proteomes" id="UP000588647">
    <property type="component" value="Unassembled WGS sequence"/>
</dbReference>
<dbReference type="Gene3D" id="1.20.1640.10">
    <property type="entry name" value="Multidrug efflux transporter AcrB transmembrane domain"/>
    <property type="match status" value="2"/>
</dbReference>
<evidence type="ECO:0000256" key="6">
    <source>
        <dbReference type="ARBA" id="ARBA00022692"/>
    </source>
</evidence>
<dbReference type="PANTHER" id="PTHR32063:SF11">
    <property type="entry name" value="CATION OR DRUG EFFLUX SYSTEM PROTEIN"/>
    <property type="match status" value="1"/>
</dbReference>
<keyword evidence="6 9" id="KW-0812">Transmembrane</keyword>
<evidence type="ECO:0000256" key="4">
    <source>
        <dbReference type="ARBA" id="ARBA00022475"/>
    </source>
</evidence>